<dbReference type="Proteomes" id="UP000011785">
    <property type="component" value="Segment"/>
</dbReference>
<evidence type="ECO:0000313" key="4">
    <source>
        <dbReference type="EMBL" id="UBO76491.1"/>
    </source>
</evidence>
<reference evidence="3" key="3">
    <citation type="submission" date="2020-03" db="EMBL/GenBank/DDBJ databases">
        <title>Whole genome sequence of Oryctes rhinoceros Nudivirus isolated in Riau Province, Indonesia.</title>
        <authorList>
            <person name="Kurnia Y.W."/>
            <person name="Tanjung Z.A."/>
            <person name="Utomo C."/>
            <person name="Naim M."/>
            <person name="Situmorang E.C."/>
            <person name="Liwang T."/>
        </authorList>
    </citation>
    <scope>NUCLEOTIDE SEQUENCE</scope>
    <source>
        <strain evidence="3">LiboV</strain>
    </source>
</reference>
<evidence type="ECO:0000313" key="2">
    <source>
        <dbReference type="EMBL" id="QHG11311.1"/>
    </source>
</evidence>
<accession>A0A6B9QQG7</accession>
<sequence length="51" mass="6012">MWYVILLLTFAIVLFLMVFAKDGYMNMELTAYQKTIVEPWIHRVVALKYAG</sequence>
<name>A0A6B9QQG7_9VIRU</name>
<dbReference type="RefSeq" id="YP_002321387.1">
    <property type="nucleotide sequence ID" value="NC_011588.1"/>
</dbReference>
<protein>
    <submittedName>
        <fullName evidence="2">GrBNV_gp58-like protein</fullName>
    </submittedName>
</protein>
<dbReference type="EMBL" id="MT150137">
    <property type="protein sequence ID" value="QKE59544.1"/>
    <property type="molecule type" value="Genomic_DNA"/>
</dbReference>
<evidence type="ECO:0000313" key="1">
    <source>
        <dbReference type="EMBL" id="ACH96206.1"/>
    </source>
</evidence>
<evidence type="ECO:0000313" key="3">
    <source>
        <dbReference type="EMBL" id="QKE59544.1"/>
    </source>
</evidence>
<dbReference type="OrthoDB" id="40548at10239"/>
<organism evidence="2">
    <name type="scientific">Oryctes rhinoceros nudivirus</name>
    <dbReference type="NCBI Taxonomy" id="92521"/>
    <lineage>
        <taxon>Viruses</taxon>
        <taxon>Viruses incertae sedis</taxon>
        <taxon>Naldaviricetes</taxon>
        <taxon>Lefavirales</taxon>
        <taxon>Nudiviridae</taxon>
        <taxon>Alphanudivirus</taxon>
        <taxon>Alphanudivirus oryrhinocerotis</taxon>
    </lineage>
</organism>
<reference evidence="1 5" key="1">
    <citation type="journal article" date="2008" name="J. Virol. Methods">
        <title>Sequencing of the large dsDNA genome of Oryctes rhinoceros nudivirus using multiple displacement amplification of nanogram amounts of virus DNA.</title>
        <authorList>
            <person name="Wang Y."/>
            <person name="Kleespies R.G."/>
            <person name="Ramle M.B."/>
            <person name="Jehle J.A."/>
        </authorList>
    </citation>
    <scope>NUCLEOTIDE SEQUENCE [LARGE SCALE GENOMIC DNA]</scope>
    <source>
        <strain evidence="5">Isolate Oryctes rhinoceros/Malaysia/Ma07/2007</strain>
        <strain evidence="1">Ma07</strain>
    </source>
</reference>
<dbReference type="KEGG" id="vg:7047256"/>
<dbReference type="EMBL" id="MN623374">
    <property type="protein sequence ID" value="QHG11311.1"/>
    <property type="molecule type" value="Genomic_DNA"/>
</dbReference>
<keyword evidence="5" id="KW-1185">Reference proteome</keyword>
<reference evidence="4" key="4">
    <citation type="submission" date="2021-08" db="EMBL/GenBank/DDBJ databases">
        <title>Whole genome sequence of Oryctes rhinoceros Nudivirus detected in Riau Province, Indonesia.</title>
        <authorList>
            <person name="Kurnia Y.W."/>
            <person name="Tanjung Z.A."/>
            <person name="Utomo C."/>
            <person name="Naim M."/>
            <person name="Situmorang E.C."/>
            <person name="Liwang T."/>
        </authorList>
    </citation>
    <scope>NUCLEOTIDE SEQUENCE</scope>
    <source>
        <strain evidence="4">LiboV</strain>
    </source>
</reference>
<gene>
    <name evidence="2" type="primary">dnahel</name>
    <name evidence="2" type="ORF">SI_OrNV_gp076</name>
</gene>
<dbReference type="EMBL" id="EU747721">
    <property type="protein sequence ID" value="ACH96206.1"/>
    <property type="molecule type" value="Genomic_DNA"/>
</dbReference>
<proteinExistence type="predicted"/>
<accession>B7SV97</accession>
<dbReference type="EMBL" id="MZ727584">
    <property type="protein sequence ID" value="UBO76491.1"/>
    <property type="molecule type" value="Genomic_DNA"/>
</dbReference>
<reference evidence="2" key="2">
    <citation type="journal article" date="2020" name="J. ISSAAS">
        <title>Complete genome sequence of Oryctes rhinoceros Nudivirus isolated from Coconut Rhinoceros Beetle in the Solomon Islands.</title>
        <authorList>
            <person name="Etebari K."/>
            <person name="Filipovic I."/>
            <person name="Rasic G."/>
            <person name="Devine G.J."/>
            <person name="Tsatsia H."/>
            <person name="Furlong M.J."/>
        </authorList>
    </citation>
    <scope>NUCLEOTIDE SEQUENCE</scope>
    <source>
        <strain evidence="2">Solomon Islands</strain>
    </source>
</reference>
<evidence type="ECO:0000313" key="5">
    <source>
        <dbReference type="Proteomes" id="UP000011785"/>
    </source>
</evidence>